<keyword evidence="9 11" id="KW-0299">Galactose metabolism</keyword>
<evidence type="ECO:0000256" key="5">
    <source>
        <dbReference type="ARBA" id="ARBA00022741"/>
    </source>
</evidence>
<sequence>MADSAMAFIEETGVFPAFFQFSPGPAEDVRVFFAPGRVNLIGEHTDYNGGYVLPAALQLGTSAIVRPRKDGQWRFASTSFPDTVVEFSPENLEYRENAGFANYPAGVIWVLRQEGYIANGADIFFAGNLPAGAGLSSSASVEVVTAFAMASLHHWSISKETLALYAQRAENQFVGVNCGIMDQFSVALGMEQHALSLHCQSLSYEQVPVELGDVVMVLTNSNKPHSLVESKYNERRSECETALSLLQDAGFSCSYLADLTPEQWPQMDAVLVDPVLKRRVRHVVFENHRAKEAPKLLRQGRLREFGEWMNASHRSLCKDYEVTGPELDTLAESAWQVEGCLGSRMTGGGFGGSTVSLVERHHLDVFQEHVARQYESTIGYAPSFYITGLGEGVRELTGEVEGK</sequence>
<dbReference type="AlphaFoldDB" id="A0A1M6W286"/>
<evidence type="ECO:0000313" key="16">
    <source>
        <dbReference type="EMBL" id="SHK87728.1"/>
    </source>
</evidence>
<comment type="catalytic activity">
    <reaction evidence="11">
        <text>alpha-D-galactose + ATP = alpha-D-galactose 1-phosphate + ADP + H(+)</text>
        <dbReference type="Rhea" id="RHEA:13553"/>
        <dbReference type="ChEBI" id="CHEBI:15378"/>
        <dbReference type="ChEBI" id="CHEBI:28061"/>
        <dbReference type="ChEBI" id="CHEBI:30616"/>
        <dbReference type="ChEBI" id="CHEBI:58336"/>
        <dbReference type="ChEBI" id="CHEBI:456216"/>
        <dbReference type="EC" id="2.7.1.6"/>
    </reaction>
</comment>
<dbReference type="GO" id="GO:0000287">
    <property type="term" value="F:magnesium ion binding"/>
    <property type="evidence" value="ECO:0007669"/>
    <property type="project" value="UniProtKB-UniRule"/>
</dbReference>
<dbReference type="GO" id="GO:0006012">
    <property type="term" value="P:galactose metabolic process"/>
    <property type="evidence" value="ECO:0007669"/>
    <property type="project" value="UniProtKB-UniRule"/>
</dbReference>
<comment type="subcellular location">
    <subcellularLocation>
        <location evidence="11">Cytoplasm</location>
    </subcellularLocation>
</comment>
<dbReference type="SUPFAM" id="SSF54211">
    <property type="entry name" value="Ribosomal protein S5 domain 2-like"/>
    <property type="match status" value="1"/>
</dbReference>
<feature type="binding site" evidence="11">
    <location>
        <begin position="132"/>
        <end position="138"/>
    </location>
    <ligand>
        <name>ATP</name>
        <dbReference type="ChEBI" id="CHEBI:30616"/>
    </ligand>
</feature>
<dbReference type="UniPathway" id="UPA00214"/>
<evidence type="ECO:0000256" key="10">
    <source>
        <dbReference type="ARBA" id="ARBA00023277"/>
    </source>
</evidence>
<dbReference type="NCBIfam" id="TIGR00131">
    <property type="entry name" value="gal_kin"/>
    <property type="match status" value="1"/>
</dbReference>
<dbReference type="FunFam" id="3.30.230.10:FF:000017">
    <property type="entry name" value="Galactokinase"/>
    <property type="match status" value="1"/>
</dbReference>
<accession>A0A1M6W286</accession>
<feature type="binding site" evidence="11">
    <location>
        <position position="170"/>
    </location>
    <ligand>
        <name>Mg(2+)</name>
        <dbReference type="ChEBI" id="CHEBI:18420"/>
    </ligand>
</feature>
<dbReference type="RefSeq" id="WP_242650327.1">
    <property type="nucleotide sequence ID" value="NZ_FRAF01000025.1"/>
</dbReference>
<dbReference type="PRINTS" id="PR00473">
    <property type="entry name" value="GALCTOKINASE"/>
</dbReference>
<dbReference type="InterPro" id="IPR006206">
    <property type="entry name" value="Mevalonate/galactokinase"/>
</dbReference>
<keyword evidence="10 11" id="KW-0119">Carbohydrate metabolism</keyword>
<dbReference type="PIRSF" id="PIRSF000530">
    <property type="entry name" value="Galactokinase"/>
    <property type="match status" value="1"/>
</dbReference>
<dbReference type="EC" id="2.7.1.6" evidence="11 12"/>
<dbReference type="InterPro" id="IPR006204">
    <property type="entry name" value="GHMP_kinase_N_dom"/>
</dbReference>
<dbReference type="NCBIfam" id="NF003705">
    <property type="entry name" value="PRK05322.1"/>
    <property type="match status" value="1"/>
</dbReference>
<feature type="binding site" evidence="11">
    <location>
        <begin position="43"/>
        <end position="46"/>
    </location>
    <ligand>
        <name>substrate</name>
    </ligand>
</feature>
<proteinExistence type="inferred from homology"/>
<comment type="similarity">
    <text evidence="1 11">Belongs to the GHMP kinase family. GalK subfamily.</text>
</comment>
<dbReference type="Pfam" id="PF10509">
    <property type="entry name" value="GalKase_gal_bdg"/>
    <property type="match status" value="1"/>
</dbReference>
<dbReference type="Pfam" id="PF00288">
    <property type="entry name" value="GHMP_kinases_N"/>
    <property type="match status" value="1"/>
</dbReference>
<evidence type="ECO:0000256" key="9">
    <source>
        <dbReference type="ARBA" id="ARBA00023144"/>
    </source>
</evidence>
<dbReference type="Gene3D" id="3.30.70.890">
    <property type="entry name" value="GHMP kinase, C-terminal domain"/>
    <property type="match status" value="1"/>
</dbReference>
<keyword evidence="7 11" id="KW-0067">ATP-binding</keyword>
<dbReference type="Pfam" id="PF08544">
    <property type="entry name" value="GHMP_kinases_C"/>
    <property type="match status" value="1"/>
</dbReference>
<evidence type="ECO:0000256" key="2">
    <source>
        <dbReference type="ARBA" id="ARBA00022490"/>
    </source>
</evidence>
<dbReference type="EMBL" id="FRAF01000025">
    <property type="protein sequence ID" value="SHK87728.1"/>
    <property type="molecule type" value="Genomic_DNA"/>
</dbReference>
<feature type="active site" description="Proton acceptor" evidence="11">
    <location>
        <position position="182"/>
    </location>
</feature>
<dbReference type="InterPro" id="IPR019539">
    <property type="entry name" value="GalKase_N"/>
</dbReference>
<keyword evidence="3 11" id="KW-0808">Transferase</keyword>
<dbReference type="InterPro" id="IPR013750">
    <property type="entry name" value="GHMP_kinase_C_dom"/>
</dbReference>
<evidence type="ECO:0000259" key="13">
    <source>
        <dbReference type="Pfam" id="PF00288"/>
    </source>
</evidence>
<keyword evidence="5 11" id="KW-0547">Nucleotide-binding</keyword>
<dbReference type="SUPFAM" id="SSF55060">
    <property type="entry name" value="GHMP Kinase, C-terminal domain"/>
    <property type="match status" value="1"/>
</dbReference>
<dbReference type="GO" id="GO:0005829">
    <property type="term" value="C:cytosol"/>
    <property type="evidence" value="ECO:0007669"/>
    <property type="project" value="TreeGrafter"/>
</dbReference>
<dbReference type="FunFam" id="3.30.70.890:FF:000001">
    <property type="entry name" value="Galactokinase"/>
    <property type="match status" value="1"/>
</dbReference>
<dbReference type="PROSITE" id="PS00106">
    <property type="entry name" value="GALACTOKINASE"/>
    <property type="match status" value="1"/>
</dbReference>
<keyword evidence="8 11" id="KW-0460">Magnesium</keyword>
<comment type="function">
    <text evidence="11">Catalyzes the transfer of the gamma-phosphate of ATP to D-galactose to form alpha-D-galactose-1-phosphate (Gal-1-P).</text>
</comment>
<evidence type="ECO:0000256" key="8">
    <source>
        <dbReference type="ARBA" id="ARBA00022842"/>
    </source>
</evidence>
<evidence type="ECO:0000313" key="17">
    <source>
        <dbReference type="Proteomes" id="UP000184016"/>
    </source>
</evidence>
<protein>
    <recommendedName>
        <fullName evidence="11 12">Galactokinase</fullName>
        <ecNumber evidence="11 12">2.7.1.6</ecNumber>
    </recommendedName>
    <alternativeName>
        <fullName evidence="11">Galactose kinase</fullName>
    </alternativeName>
</protein>
<feature type="domain" description="GHMP kinase N-terminal" evidence="13">
    <location>
        <begin position="102"/>
        <end position="189"/>
    </location>
</feature>
<dbReference type="InterPro" id="IPR036554">
    <property type="entry name" value="GHMP_kinase_C_sf"/>
</dbReference>
<dbReference type="PANTHER" id="PTHR10457:SF7">
    <property type="entry name" value="GALACTOKINASE-RELATED"/>
    <property type="match status" value="1"/>
</dbReference>
<evidence type="ECO:0000259" key="15">
    <source>
        <dbReference type="Pfam" id="PF10509"/>
    </source>
</evidence>
<feature type="binding site" evidence="11">
    <location>
        <position position="138"/>
    </location>
    <ligand>
        <name>Mg(2+)</name>
        <dbReference type="ChEBI" id="CHEBI:18420"/>
    </ligand>
</feature>
<dbReference type="PANTHER" id="PTHR10457">
    <property type="entry name" value="MEVALONATE KINASE/GALACTOKINASE"/>
    <property type="match status" value="1"/>
</dbReference>
<feature type="binding site" evidence="11">
    <location>
        <position position="232"/>
    </location>
    <ligand>
        <name>substrate</name>
    </ligand>
</feature>
<reference evidence="17" key="1">
    <citation type="submission" date="2016-11" db="EMBL/GenBank/DDBJ databases">
        <authorList>
            <person name="Varghese N."/>
            <person name="Submissions S."/>
        </authorList>
    </citation>
    <scope>NUCLEOTIDE SEQUENCE [LARGE SCALE GENOMIC DNA]</scope>
    <source>
        <strain evidence="17">USBA-503</strain>
    </source>
</reference>
<feature type="domain" description="GHMP kinase C-terminal" evidence="14">
    <location>
        <begin position="295"/>
        <end position="375"/>
    </location>
</feature>
<evidence type="ECO:0000259" key="14">
    <source>
        <dbReference type="Pfam" id="PF08544"/>
    </source>
</evidence>
<dbReference type="InterPro" id="IPR020568">
    <property type="entry name" value="Ribosomal_Su5_D2-typ_SF"/>
</dbReference>
<evidence type="ECO:0000256" key="12">
    <source>
        <dbReference type="NCBIfam" id="TIGR00131"/>
    </source>
</evidence>
<evidence type="ECO:0000256" key="6">
    <source>
        <dbReference type="ARBA" id="ARBA00022777"/>
    </source>
</evidence>
<keyword evidence="4 11" id="KW-0479">Metal-binding</keyword>
<keyword evidence="2 11" id="KW-0963">Cytoplasm</keyword>
<dbReference type="Gene3D" id="3.30.230.10">
    <property type="match status" value="1"/>
</dbReference>
<evidence type="ECO:0000256" key="3">
    <source>
        <dbReference type="ARBA" id="ARBA00022679"/>
    </source>
</evidence>
<dbReference type="STRING" id="1830138.SAMN05443507_12529"/>
<evidence type="ECO:0000256" key="7">
    <source>
        <dbReference type="ARBA" id="ARBA00022840"/>
    </source>
</evidence>
<dbReference type="InterPro" id="IPR014721">
    <property type="entry name" value="Ribsml_uS5_D2-typ_fold_subgr"/>
</dbReference>
<dbReference type="GO" id="GO:0004335">
    <property type="term" value="F:galactokinase activity"/>
    <property type="evidence" value="ECO:0007669"/>
    <property type="project" value="UniProtKB-UniRule"/>
</dbReference>
<dbReference type="InterPro" id="IPR022963">
    <property type="entry name" value="Galactokinase_bac"/>
</dbReference>
<dbReference type="InterPro" id="IPR006203">
    <property type="entry name" value="GHMP_knse_ATP-bd_CS"/>
</dbReference>
<dbReference type="GO" id="GO:0005524">
    <property type="term" value="F:ATP binding"/>
    <property type="evidence" value="ECO:0007669"/>
    <property type="project" value="UniProtKB-UniRule"/>
</dbReference>
<feature type="site" description="Transition state stabilizer" evidence="11">
    <location>
        <position position="37"/>
    </location>
</feature>
<gene>
    <name evidence="11" type="primary">galK</name>
    <name evidence="16" type="ORF">SAMN05443507_12529</name>
</gene>
<dbReference type="Proteomes" id="UP000184016">
    <property type="component" value="Unassembled WGS sequence"/>
</dbReference>
<evidence type="ECO:0000256" key="11">
    <source>
        <dbReference type="HAMAP-Rule" id="MF_00246"/>
    </source>
</evidence>
<feature type="domain" description="Galactokinase N-terminal" evidence="15">
    <location>
        <begin position="28"/>
        <end position="67"/>
    </location>
</feature>
<organism evidence="16 17">
    <name type="scientific">Alicyclobacillus tolerans</name>
    <dbReference type="NCBI Taxonomy" id="90970"/>
    <lineage>
        <taxon>Bacteria</taxon>
        <taxon>Bacillati</taxon>
        <taxon>Bacillota</taxon>
        <taxon>Bacilli</taxon>
        <taxon>Bacillales</taxon>
        <taxon>Alicyclobacillaceae</taxon>
        <taxon>Alicyclobacillus</taxon>
    </lineage>
</organism>
<dbReference type="InterPro" id="IPR000705">
    <property type="entry name" value="Galactokinase"/>
</dbReference>
<dbReference type="PRINTS" id="PR00959">
    <property type="entry name" value="MEVGALKINASE"/>
</dbReference>
<comment type="pathway">
    <text evidence="11">Carbohydrate metabolism; galactose metabolism.</text>
</comment>
<dbReference type="PROSITE" id="PS00627">
    <property type="entry name" value="GHMP_KINASES_ATP"/>
    <property type="match status" value="1"/>
</dbReference>
<evidence type="ECO:0000256" key="4">
    <source>
        <dbReference type="ARBA" id="ARBA00022723"/>
    </source>
</evidence>
<keyword evidence="17" id="KW-1185">Reference proteome</keyword>
<keyword evidence="6 11" id="KW-0418">Kinase</keyword>
<dbReference type="HAMAP" id="MF_00246">
    <property type="entry name" value="Galactokinase"/>
    <property type="match status" value="1"/>
</dbReference>
<feature type="binding site" evidence="11">
    <location>
        <position position="77"/>
    </location>
    <ligand>
        <name>ATP</name>
        <dbReference type="ChEBI" id="CHEBI:30616"/>
    </ligand>
</feature>
<name>A0A1M6W286_9BACL</name>
<evidence type="ECO:0000256" key="1">
    <source>
        <dbReference type="ARBA" id="ARBA00006566"/>
    </source>
</evidence>
<dbReference type="InterPro" id="IPR019741">
    <property type="entry name" value="Galactokinase_CS"/>
</dbReference>